<proteinExistence type="predicted"/>
<name>M0DT12_9EURY</name>
<dbReference type="Proteomes" id="UP000011523">
    <property type="component" value="Unassembled WGS sequence"/>
</dbReference>
<reference evidence="2 3" key="1">
    <citation type="journal article" date="2014" name="PLoS Genet.">
        <title>Phylogenetically driven sequencing of extremely halophilic archaea reveals strategies for static and dynamic osmo-response.</title>
        <authorList>
            <person name="Becker E.A."/>
            <person name="Seitzer P.M."/>
            <person name="Tritt A."/>
            <person name="Larsen D."/>
            <person name="Krusor M."/>
            <person name="Yao A.I."/>
            <person name="Wu D."/>
            <person name="Madern D."/>
            <person name="Eisen J.A."/>
            <person name="Darling A.E."/>
            <person name="Facciotti M.T."/>
        </authorList>
    </citation>
    <scope>NUCLEOTIDE SEQUENCE [LARGE SCALE GENOMIC DNA]</scope>
    <source>
        <strain evidence="2 3">DSM 14210</strain>
    </source>
</reference>
<organism evidence="2 3">
    <name type="scientific">Halorubrum tebenquichense DSM 14210</name>
    <dbReference type="NCBI Taxonomy" id="1227485"/>
    <lineage>
        <taxon>Archaea</taxon>
        <taxon>Methanobacteriati</taxon>
        <taxon>Methanobacteriota</taxon>
        <taxon>Stenosarchaea group</taxon>
        <taxon>Halobacteria</taxon>
        <taxon>Halobacteriales</taxon>
        <taxon>Haloferacaceae</taxon>
        <taxon>Halorubrum</taxon>
    </lineage>
</organism>
<dbReference type="PATRIC" id="fig|1227485.3.peg.1366"/>
<sequence>MRRLTRSELASRLGPRPPSDAFWRRAIDRGEAALGVGADAVDAVGADGGAEPDADAGDPDDPSEPLAAGDIVDVGDHAFVVTGTDRTEGGGRIYRIERVADRDED</sequence>
<feature type="compositionally biased region" description="Acidic residues" evidence="1">
    <location>
        <begin position="50"/>
        <end position="63"/>
    </location>
</feature>
<evidence type="ECO:0000313" key="2">
    <source>
        <dbReference type="EMBL" id="ELZ38620.1"/>
    </source>
</evidence>
<protein>
    <submittedName>
        <fullName evidence="2">Uncharacterized protein</fullName>
    </submittedName>
</protein>
<dbReference type="EMBL" id="AOJD01000038">
    <property type="protein sequence ID" value="ELZ38620.1"/>
    <property type="molecule type" value="Genomic_DNA"/>
</dbReference>
<keyword evidence="3" id="KW-1185">Reference proteome</keyword>
<dbReference type="OrthoDB" id="328969at2157"/>
<evidence type="ECO:0000313" key="3">
    <source>
        <dbReference type="Proteomes" id="UP000011523"/>
    </source>
</evidence>
<feature type="region of interest" description="Disordered" evidence="1">
    <location>
        <begin position="43"/>
        <end position="70"/>
    </location>
</feature>
<dbReference type="RefSeq" id="WP_006629104.1">
    <property type="nucleotide sequence ID" value="NZ_AOJD01000038.1"/>
</dbReference>
<evidence type="ECO:0000256" key="1">
    <source>
        <dbReference type="SAM" id="MobiDB-lite"/>
    </source>
</evidence>
<accession>M0DT12</accession>
<comment type="caution">
    <text evidence="2">The sequence shown here is derived from an EMBL/GenBank/DDBJ whole genome shotgun (WGS) entry which is preliminary data.</text>
</comment>
<gene>
    <name evidence="2" type="ORF">C472_07099</name>
</gene>
<feature type="region of interest" description="Disordered" evidence="1">
    <location>
        <begin position="1"/>
        <end position="21"/>
    </location>
</feature>
<dbReference type="AlphaFoldDB" id="M0DT12"/>